<feature type="domain" description="RNase H type-1" evidence="1">
    <location>
        <begin position="25"/>
        <end position="60"/>
    </location>
</feature>
<dbReference type="InParanoid" id="K7LTU8"/>
<dbReference type="PANTHER" id="PTHR34023">
    <property type="entry name" value="RNASE H DOMAIN-CONTAINING PROTEIN"/>
    <property type="match status" value="1"/>
</dbReference>
<reference evidence="2 3" key="1">
    <citation type="journal article" date="2010" name="Nature">
        <title>Genome sequence of the palaeopolyploid soybean.</title>
        <authorList>
            <person name="Schmutz J."/>
            <person name="Cannon S.B."/>
            <person name="Schlueter J."/>
            <person name="Ma J."/>
            <person name="Mitros T."/>
            <person name="Nelson W."/>
            <person name="Hyten D.L."/>
            <person name="Song Q."/>
            <person name="Thelen J.J."/>
            <person name="Cheng J."/>
            <person name="Xu D."/>
            <person name="Hellsten U."/>
            <person name="May G.D."/>
            <person name="Yu Y."/>
            <person name="Sakurai T."/>
            <person name="Umezawa T."/>
            <person name="Bhattacharyya M.K."/>
            <person name="Sandhu D."/>
            <person name="Valliyodan B."/>
            <person name="Lindquist E."/>
            <person name="Peto M."/>
            <person name="Grant D."/>
            <person name="Shu S."/>
            <person name="Goodstein D."/>
            <person name="Barry K."/>
            <person name="Futrell-Griggs M."/>
            <person name="Abernathy B."/>
            <person name="Du J."/>
            <person name="Tian Z."/>
            <person name="Zhu L."/>
            <person name="Gill N."/>
            <person name="Joshi T."/>
            <person name="Libault M."/>
            <person name="Sethuraman A."/>
            <person name="Zhang X.-C."/>
            <person name="Shinozaki K."/>
            <person name="Nguyen H.T."/>
            <person name="Wing R.A."/>
            <person name="Cregan P."/>
            <person name="Specht J."/>
            <person name="Grimwood J."/>
            <person name="Rokhsar D."/>
            <person name="Stacey G."/>
            <person name="Shoemaker R.C."/>
            <person name="Jackson S.A."/>
        </authorList>
    </citation>
    <scope>NUCLEOTIDE SEQUENCE [LARGE SCALE GENOMIC DNA]</scope>
    <source>
        <strain evidence="3">cv. Williams 82</strain>
        <tissue evidence="2">Callus</tissue>
    </source>
</reference>
<protein>
    <recommendedName>
        <fullName evidence="1">RNase H type-1 domain-containing protein</fullName>
    </recommendedName>
</protein>
<dbReference type="EMBL" id="CM000845">
    <property type="protein sequence ID" value="KRH25255.1"/>
    <property type="molecule type" value="Genomic_DNA"/>
</dbReference>
<dbReference type="Pfam" id="PF13456">
    <property type="entry name" value="RVT_3"/>
    <property type="match status" value="1"/>
</dbReference>
<dbReference type="AlphaFoldDB" id="K7LTU8"/>
<dbReference type="GO" id="GO:0004523">
    <property type="term" value="F:RNA-DNA hybrid ribonuclease activity"/>
    <property type="evidence" value="ECO:0007669"/>
    <property type="project" value="InterPro"/>
</dbReference>
<dbReference type="PANTHER" id="PTHR34023:SF5">
    <property type="entry name" value="RNASE H TYPE-1 DOMAIN-CONTAINING PROTEIN"/>
    <property type="match status" value="1"/>
</dbReference>
<evidence type="ECO:0000313" key="2">
    <source>
        <dbReference type="EMBL" id="KRH25255.1"/>
    </source>
</evidence>
<reference evidence="2" key="3">
    <citation type="submission" date="2018-07" db="EMBL/GenBank/DDBJ databases">
        <title>WGS assembly of Glycine max.</title>
        <authorList>
            <person name="Schmutz J."/>
            <person name="Cannon S."/>
            <person name="Schlueter J."/>
            <person name="Ma J."/>
            <person name="Mitros T."/>
            <person name="Nelson W."/>
            <person name="Hyten D."/>
            <person name="Song Q."/>
            <person name="Thelen J."/>
            <person name="Cheng J."/>
            <person name="Xu D."/>
            <person name="Hellsten U."/>
            <person name="May G."/>
            <person name="Yu Y."/>
            <person name="Sakurai T."/>
            <person name="Umezawa T."/>
            <person name="Bhattacharyya M."/>
            <person name="Sandhu D."/>
            <person name="Valliyodan B."/>
            <person name="Lindquist E."/>
            <person name="Peto M."/>
            <person name="Grant D."/>
            <person name="Shu S."/>
            <person name="Goodstein D."/>
            <person name="Barry K."/>
            <person name="Futrell-Griggs M."/>
            <person name="Abernathy B."/>
            <person name="Du J."/>
            <person name="Tian Z."/>
            <person name="Zhu L."/>
            <person name="Gill N."/>
            <person name="Joshi T."/>
            <person name="Libault M."/>
            <person name="Sethuraman A."/>
            <person name="Zhang X."/>
            <person name="Shinozaki K."/>
            <person name="Nguyen H."/>
            <person name="Wing R."/>
            <person name="Cregan P."/>
            <person name="Specht J."/>
            <person name="Grimwood J."/>
            <person name="Rokhsar D."/>
            <person name="Stacey G."/>
            <person name="Shoemaker R."/>
            <person name="Jackson S."/>
        </authorList>
    </citation>
    <scope>NUCLEOTIDE SEQUENCE</scope>
    <source>
        <tissue evidence="2">Callus</tissue>
    </source>
</reference>
<dbReference type="Gramene" id="KRH25255">
    <property type="protein sequence ID" value="KRH25255"/>
    <property type="gene ID" value="GLYMA_12G090300"/>
</dbReference>
<keyword evidence="4" id="KW-1185">Reference proteome</keyword>
<evidence type="ECO:0000313" key="4">
    <source>
        <dbReference type="Proteomes" id="UP000008827"/>
    </source>
</evidence>
<dbReference type="GO" id="GO:0003676">
    <property type="term" value="F:nucleic acid binding"/>
    <property type="evidence" value="ECO:0007669"/>
    <property type="project" value="InterPro"/>
</dbReference>
<organism evidence="3">
    <name type="scientific">Glycine max</name>
    <name type="common">Soybean</name>
    <name type="synonym">Glycine hispida</name>
    <dbReference type="NCBI Taxonomy" id="3847"/>
    <lineage>
        <taxon>Eukaryota</taxon>
        <taxon>Viridiplantae</taxon>
        <taxon>Streptophyta</taxon>
        <taxon>Embryophyta</taxon>
        <taxon>Tracheophyta</taxon>
        <taxon>Spermatophyta</taxon>
        <taxon>Magnoliopsida</taxon>
        <taxon>eudicotyledons</taxon>
        <taxon>Gunneridae</taxon>
        <taxon>Pentapetalae</taxon>
        <taxon>rosids</taxon>
        <taxon>fabids</taxon>
        <taxon>Fabales</taxon>
        <taxon>Fabaceae</taxon>
        <taxon>Papilionoideae</taxon>
        <taxon>50 kb inversion clade</taxon>
        <taxon>NPAAA clade</taxon>
        <taxon>indigoferoid/millettioid clade</taxon>
        <taxon>Phaseoleae</taxon>
        <taxon>Glycine</taxon>
        <taxon>Glycine subgen. Soja</taxon>
    </lineage>
</organism>
<evidence type="ECO:0000259" key="1">
    <source>
        <dbReference type="Pfam" id="PF13456"/>
    </source>
</evidence>
<evidence type="ECO:0000313" key="3">
    <source>
        <dbReference type="EnsemblPlants" id="KRH25255"/>
    </source>
</evidence>
<dbReference type="Proteomes" id="UP000008827">
    <property type="component" value="Chromosome 12"/>
</dbReference>
<sequence length="94" mass="10718">MIYTIMENKMVNGTLVILYDSTYIYAALVNHIRNLFTRDWNFSIQHIYKEGNCCADLLTRKGSSSDKLVIVDQCPPFLILALLSDACCTLHVRS</sequence>
<proteinExistence type="predicted"/>
<gene>
    <name evidence="2" type="ORF">GLYMA_12G090300</name>
</gene>
<name>K7LTU8_SOYBN</name>
<dbReference type="PaxDb" id="3847-GLYMA12G09586.1"/>
<dbReference type="InterPro" id="IPR002156">
    <property type="entry name" value="RNaseH_domain"/>
</dbReference>
<reference evidence="3" key="2">
    <citation type="submission" date="2018-02" db="UniProtKB">
        <authorList>
            <consortium name="EnsemblPlants"/>
        </authorList>
    </citation>
    <scope>IDENTIFICATION</scope>
    <source>
        <strain evidence="3">Williams 82</strain>
    </source>
</reference>
<dbReference type="HOGENOM" id="CLU_2390346_0_0_1"/>
<dbReference type="EnsemblPlants" id="KRH25255">
    <property type="protein sequence ID" value="KRH25255"/>
    <property type="gene ID" value="GLYMA_12G090300"/>
</dbReference>
<accession>K7LTU8</accession>